<evidence type="ECO:0000313" key="3">
    <source>
        <dbReference type="EMBL" id="KLL40516.1"/>
    </source>
</evidence>
<dbReference type="RefSeq" id="WP_017643411.1">
    <property type="nucleotide sequence ID" value="NZ_JAIWPA010000110.1"/>
</dbReference>
<dbReference type="AlphaFoldDB" id="A0A837KZV3"/>
<dbReference type="Proteomes" id="UP000035346">
    <property type="component" value="Unassembled WGS sequence"/>
</dbReference>
<evidence type="ECO:0000313" key="4">
    <source>
        <dbReference type="Proteomes" id="UP000035346"/>
    </source>
</evidence>
<dbReference type="InterPro" id="IPR025580">
    <property type="entry name" value="Gp46"/>
</dbReference>
<protein>
    <recommendedName>
        <fullName evidence="5">DUF4355 domain-containing protein</fullName>
    </recommendedName>
</protein>
<gene>
    <name evidence="3" type="ORF">WA04_03995</name>
</gene>
<reference evidence="3 4" key="1">
    <citation type="journal article" date="2015" name="PLoS ONE">
        <title>Genomic analysis reveals the molecular basis for capsule loss in the group B streptococcus population.</title>
        <authorList>
            <consortium name="DEVANI Consortium"/>
            <person name="Rosini R."/>
            <person name="Campisi E."/>
            <person name="De Chiara M."/>
            <person name="Tettelin H."/>
            <person name="Rinaudo D."/>
            <person name="Toniolo C."/>
            <person name="Metruccio M."/>
            <person name="Guidotti S."/>
            <person name="Sorensen U.B."/>
            <person name="Kilian M."/>
            <person name="Ramirez M."/>
            <person name="Janulczyk R."/>
            <person name="Donati C."/>
            <person name="Grandi G."/>
            <person name="Margarit I."/>
        </authorList>
    </citation>
    <scope>NUCLEOTIDE SEQUENCE [LARGE SCALE GENOMIC DNA]</scope>
    <source>
        <strain evidence="3 4">DK-B-USS-215</strain>
    </source>
</reference>
<feature type="coiled-coil region" evidence="1">
    <location>
        <begin position="52"/>
        <end position="79"/>
    </location>
</feature>
<accession>A0A837KZV3</accession>
<feature type="region of interest" description="Disordered" evidence="2">
    <location>
        <begin position="122"/>
        <end position="142"/>
    </location>
</feature>
<evidence type="ECO:0008006" key="5">
    <source>
        <dbReference type="Google" id="ProtNLM"/>
    </source>
</evidence>
<evidence type="ECO:0000256" key="2">
    <source>
        <dbReference type="SAM" id="MobiDB-lite"/>
    </source>
</evidence>
<comment type="caution">
    <text evidence="3">The sequence shown here is derived from an EMBL/GenBank/DDBJ whole genome shotgun (WGS) entry which is preliminary data.</text>
</comment>
<organism evidence="3 4">
    <name type="scientific">Streptococcus agalactiae</name>
    <dbReference type="NCBI Taxonomy" id="1311"/>
    <lineage>
        <taxon>Bacteria</taxon>
        <taxon>Bacillati</taxon>
        <taxon>Bacillota</taxon>
        <taxon>Bacilli</taxon>
        <taxon>Lactobacillales</taxon>
        <taxon>Streptococcaceae</taxon>
        <taxon>Streptococcus</taxon>
    </lineage>
</organism>
<proteinExistence type="predicted"/>
<sequence>MSEFKSITSQEELDAIVKARVAREREKFSDYEELKKKVADFETKEAAYHSTIEGLKTEKTELSNQLETANGELTRTKLQSAKQRIATEFGLPIDLADRLRGDDVEGFKADAELLAGYITPKQQLPPVKSNEPAVTDPKEQGWAEMARNLINKGE</sequence>
<evidence type="ECO:0000256" key="1">
    <source>
        <dbReference type="SAM" id="Coils"/>
    </source>
</evidence>
<dbReference type="Pfam" id="PF14265">
    <property type="entry name" value="DUF4355"/>
    <property type="match status" value="1"/>
</dbReference>
<name>A0A837KZV3_STRAG</name>
<dbReference type="EMBL" id="LBKL01000048">
    <property type="protein sequence ID" value="KLL40516.1"/>
    <property type="molecule type" value="Genomic_DNA"/>
</dbReference>
<keyword evidence="1" id="KW-0175">Coiled coil</keyword>